<dbReference type="STRING" id="52770.BSZ40_00140"/>
<dbReference type="Gene3D" id="3.30.1050.40">
    <property type="match status" value="1"/>
</dbReference>
<protein>
    <recommendedName>
        <fullName evidence="1">Bacterial SCP orthologue domain-containing protein</fullName>
    </recommendedName>
</protein>
<dbReference type="SUPFAM" id="SSF55718">
    <property type="entry name" value="SCP-like"/>
    <property type="match status" value="1"/>
</dbReference>
<reference evidence="3" key="1">
    <citation type="submission" date="2016-12" db="EMBL/GenBank/DDBJ databases">
        <authorList>
            <person name="Meng X."/>
        </authorList>
    </citation>
    <scope>NUCLEOTIDE SEQUENCE [LARGE SCALE GENOMIC DNA]</scope>
    <source>
        <strain evidence="3">DSM 20732</strain>
    </source>
</reference>
<dbReference type="RefSeq" id="WP_073822078.1">
    <property type="nucleotide sequence ID" value="NZ_MQVS01000001.1"/>
</dbReference>
<evidence type="ECO:0000313" key="3">
    <source>
        <dbReference type="Proteomes" id="UP000185612"/>
    </source>
</evidence>
<feature type="domain" description="Bacterial SCP orthologue" evidence="1">
    <location>
        <begin position="25"/>
        <end position="117"/>
    </location>
</feature>
<dbReference type="Pfam" id="PF17844">
    <property type="entry name" value="SCP_3"/>
    <property type="match status" value="1"/>
</dbReference>
<name>A0A1Q5PYL9_9ACTO</name>
<dbReference type="InterPro" id="IPR041629">
    <property type="entry name" value="SCP_3"/>
</dbReference>
<dbReference type="Proteomes" id="UP000185612">
    <property type="component" value="Unassembled WGS sequence"/>
</dbReference>
<evidence type="ECO:0000259" key="1">
    <source>
        <dbReference type="Pfam" id="PF17844"/>
    </source>
</evidence>
<organism evidence="2 3">
    <name type="scientific">Buchananella hordeovulneris</name>
    <dbReference type="NCBI Taxonomy" id="52770"/>
    <lineage>
        <taxon>Bacteria</taxon>
        <taxon>Bacillati</taxon>
        <taxon>Actinomycetota</taxon>
        <taxon>Actinomycetes</taxon>
        <taxon>Actinomycetales</taxon>
        <taxon>Actinomycetaceae</taxon>
        <taxon>Buchananella</taxon>
    </lineage>
</organism>
<evidence type="ECO:0000313" key="2">
    <source>
        <dbReference type="EMBL" id="OKL52576.1"/>
    </source>
</evidence>
<dbReference type="AlphaFoldDB" id="A0A1Q5PYL9"/>
<dbReference type="EMBL" id="MQVS01000001">
    <property type="protein sequence ID" value="OKL52576.1"/>
    <property type="molecule type" value="Genomic_DNA"/>
</dbReference>
<dbReference type="OrthoDB" id="8481083at2"/>
<keyword evidence="3" id="KW-1185">Reference proteome</keyword>
<comment type="caution">
    <text evidence="2">The sequence shown here is derived from an EMBL/GenBank/DDBJ whole genome shotgun (WGS) entry which is preliminary data.</text>
</comment>
<gene>
    <name evidence="2" type="ORF">BSZ40_00140</name>
</gene>
<dbReference type="InterPro" id="IPR036527">
    <property type="entry name" value="SCP2_sterol-bd_dom_sf"/>
</dbReference>
<accession>A0A1Q5PYL9</accession>
<proteinExistence type="predicted"/>
<sequence length="120" mass="12553">MSPRRRIDPHAGRAALAAAAAGGDDRRELATAVRYGLEELAHRHPGGSIEVRVPPYGVTQLGLGPRHTRGTPPNVVEMAPAIFVQLAVGQLTWGQALATGVVSASGTRADLAAYLPLEQT</sequence>